<protein>
    <recommendedName>
        <fullName evidence="9">Histidinol-phosphate aminotransferase</fullName>
        <ecNumber evidence="9">2.6.1.9</ecNumber>
    </recommendedName>
    <alternativeName>
        <fullName evidence="9">Imidazole acetol-phosphate transaminase</fullName>
    </alternativeName>
</protein>
<evidence type="ECO:0000256" key="1">
    <source>
        <dbReference type="ARBA" id="ARBA00001933"/>
    </source>
</evidence>
<proteinExistence type="inferred from homology"/>
<evidence type="ECO:0000313" key="11">
    <source>
        <dbReference type="EMBL" id="KWT87247.1"/>
    </source>
</evidence>
<comment type="pathway">
    <text evidence="2 9">Amino-acid biosynthesis; L-histidine biosynthesis; L-histidine from 5-phospho-alpha-D-ribose 1-diphosphate: step 7/9.</text>
</comment>
<dbReference type="InterPro" id="IPR015421">
    <property type="entry name" value="PyrdxlP-dep_Trfase_major"/>
</dbReference>
<evidence type="ECO:0000256" key="2">
    <source>
        <dbReference type="ARBA" id="ARBA00005011"/>
    </source>
</evidence>
<sequence>MLKVPQYVDNIAPYVPGKPIEELERELGISRSVKLASNENPLGPSPLAVDEIAKHVGTLHRYPDGGAYELRSALAQQHGVEIDEVIVGQGSNELIDIAIRAFQEPGDETIMGNPSFVVYYISSAKAGGTPVMVPLTTDYRLDLKAMAEKITGRTKIICIANPNNPTGTIVTKDEMREFFRALPDNILVIMDEAYYEYAASGNGGDGGGGFPDSMEHFRDGREILILRTFSKAYGLAGCRIGYGIAKSRITGAMNKIREPFNTSTLAQKAAIAALKDTEHIRRAVEINAEGRAYLYKELKALGIDFVPSHTNFIYMDLKKNAVEIYNRLLKLGMIVRPMGSADTTTIRVTIGLPPENEEFIRTLREVL</sequence>
<evidence type="ECO:0000256" key="8">
    <source>
        <dbReference type="ARBA" id="ARBA00047481"/>
    </source>
</evidence>
<evidence type="ECO:0000256" key="6">
    <source>
        <dbReference type="ARBA" id="ARBA00022679"/>
    </source>
</evidence>
<dbReference type="Pfam" id="PF00155">
    <property type="entry name" value="Aminotran_1_2"/>
    <property type="match status" value="1"/>
</dbReference>
<dbReference type="Gene3D" id="3.40.640.10">
    <property type="entry name" value="Type I PLP-dependent aspartate aminotransferase-like (Major domain)"/>
    <property type="match status" value="1"/>
</dbReference>
<feature type="modified residue" description="N6-(pyridoxal phosphate)lysine" evidence="9">
    <location>
        <position position="231"/>
    </location>
</feature>
<dbReference type="NCBIfam" id="TIGR01141">
    <property type="entry name" value="hisC"/>
    <property type="match status" value="1"/>
</dbReference>
<dbReference type="GO" id="GO:0004400">
    <property type="term" value="F:histidinol-phosphate transaminase activity"/>
    <property type="evidence" value="ECO:0007669"/>
    <property type="project" value="UniProtKB-EC"/>
</dbReference>
<keyword evidence="12" id="KW-1185">Reference proteome</keyword>
<keyword evidence="5 9" id="KW-0032">Aminotransferase</keyword>
<comment type="subunit">
    <text evidence="4 9">Homodimer.</text>
</comment>
<dbReference type="EC" id="2.6.1.9" evidence="9"/>
<dbReference type="PANTHER" id="PTHR43643:SF3">
    <property type="entry name" value="HISTIDINOL-PHOSPHATE AMINOTRANSFERASE"/>
    <property type="match status" value="1"/>
</dbReference>
<comment type="caution">
    <text evidence="11">The sequence shown here is derived from an EMBL/GenBank/DDBJ whole genome shotgun (WGS) entry which is preliminary data.</text>
</comment>
<comment type="catalytic activity">
    <reaction evidence="8 9">
        <text>L-histidinol phosphate + 2-oxoglutarate = 3-(imidazol-4-yl)-2-oxopropyl phosphate + L-glutamate</text>
        <dbReference type="Rhea" id="RHEA:23744"/>
        <dbReference type="ChEBI" id="CHEBI:16810"/>
        <dbReference type="ChEBI" id="CHEBI:29985"/>
        <dbReference type="ChEBI" id="CHEBI:57766"/>
        <dbReference type="ChEBI" id="CHEBI:57980"/>
        <dbReference type="EC" id="2.6.1.9"/>
    </reaction>
</comment>
<comment type="similarity">
    <text evidence="3 9">Belongs to the class-II pyridoxal-phosphate-dependent aminotransferase family. Histidinol-phosphate aminotransferase subfamily.</text>
</comment>
<keyword evidence="6 9" id="KW-0808">Transferase</keyword>
<dbReference type="InterPro" id="IPR050106">
    <property type="entry name" value="HistidinolP_aminotransfase"/>
</dbReference>
<dbReference type="InterPro" id="IPR005861">
    <property type="entry name" value="HisP_aminotrans"/>
</dbReference>
<dbReference type="HAMAP" id="MF_01023">
    <property type="entry name" value="HisC_aminotrans_2"/>
    <property type="match status" value="1"/>
</dbReference>
<dbReference type="Gene3D" id="3.90.1150.10">
    <property type="entry name" value="Aspartate Aminotransferase, domain 1"/>
    <property type="match status" value="1"/>
</dbReference>
<evidence type="ECO:0000256" key="9">
    <source>
        <dbReference type="HAMAP-Rule" id="MF_01023"/>
    </source>
</evidence>
<dbReference type="Proteomes" id="UP000060487">
    <property type="component" value="Unassembled WGS sequence"/>
</dbReference>
<dbReference type="InterPro" id="IPR015424">
    <property type="entry name" value="PyrdxlP-dep_Trfase"/>
</dbReference>
<dbReference type="PROSITE" id="PS00599">
    <property type="entry name" value="AA_TRANSFER_CLASS_2"/>
    <property type="match status" value="1"/>
</dbReference>
<name>A0ABR5SG38_9BACT</name>
<dbReference type="EMBL" id="LNQR01000052">
    <property type="protein sequence ID" value="KWT87247.1"/>
    <property type="molecule type" value="Genomic_DNA"/>
</dbReference>
<dbReference type="PANTHER" id="PTHR43643">
    <property type="entry name" value="HISTIDINOL-PHOSPHATE AMINOTRANSFERASE 2"/>
    <property type="match status" value="1"/>
</dbReference>
<accession>A0ABR5SG38</accession>
<keyword evidence="9" id="KW-0028">Amino-acid biosynthesis</keyword>
<feature type="domain" description="Aminotransferase class I/classII large" evidence="10">
    <location>
        <begin position="33"/>
        <end position="358"/>
    </location>
</feature>
<evidence type="ECO:0000256" key="7">
    <source>
        <dbReference type="ARBA" id="ARBA00022898"/>
    </source>
</evidence>
<reference evidence="11 12" key="1">
    <citation type="submission" date="2015-11" db="EMBL/GenBank/DDBJ databases">
        <authorList>
            <person name="Lin W."/>
        </authorList>
    </citation>
    <scope>NUCLEOTIDE SEQUENCE [LARGE SCALE GENOMIC DNA]</scope>
    <source>
        <strain evidence="11 12">HCH-1</strain>
    </source>
</reference>
<keyword evidence="7 9" id="KW-0663">Pyridoxal phosphate</keyword>
<keyword evidence="9" id="KW-0368">Histidine biosynthesis</keyword>
<evidence type="ECO:0000313" key="12">
    <source>
        <dbReference type="Proteomes" id="UP000060487"/>
    </source>
</evidence>
<organism evidence="11 12">
    <name type="scientific">Candidatus Magnetominusculus xianensis</name>
    <dbReference type="NCBI Taxonomy" id="1748249"/>
    <lineage>
        <taxon>Bacteria</taxon>
        <taxon>Pseudomonadati</taxon>
        <taxon>Nitrospirota</taxon>
        <taxon>Nitrospiria</taxon>
        <taxon>Nitrospirales</taxon>
        <taxon>Nitrospiraceae</taxon>
        <taxon>Candidatus Magnetominusculus</taxon>
    </lineage>
</organism>
<evidence type="ECO:0000256" key="4">
    <source>
        <dbReference type="ARBA" id="ARBA00011738"/>
    </source>
</evidence>
<comment type="cofactor">
    <cofactor evidence="1 9">
        <name>pyridoxal 5'-phosphate</name>
        <dbReference type="ChEBI" id="CHEBI:597326"/>
    </cofactor>
</comment>
<dbReference type="CDD" id="cd00609">
    <property type="entry name" value="AAT_like"/>
    <property type="match status" value="1"/>
</dbReference>
<dbReference type="InterPro" id="IPR015422">
    <property type="entry name" value="PyrdxlP-dep_Trfase_small"/>
</dbReference>
<dbReference type="InterPro" id="IPR001917">
    <property type="entry name" value="Aminotrans_II_pyridoxalP_BS"/>
</dbReference>
<dbReference type="InterPro" id="IPR004839">
    <property type="entry name" value="Aminotransferase_I/II_large"/>
</dbReference>
<evidence type="ECO:0000256" key="3">
    <source>
        <dbReference type="ARBA" id="ARBA00007970"/>
    </source>
</evidence>
<gene>
    <name evidence="9" type="primary">hisC</name>
    <name evidence="11" type="ORF">ASN18_1363</name>
</gene>
<evidence type="ECO:0000256" key="5">
    <source>
        <dbReference type="ARBA" id="ARBA00022576"/>
    </source>
</evidence>
<evidence type="ECO:0000259" key="10">
    <source>
        <dbReference type="Pfam" id="PF00155"/>
    </source>
</evidence>
<dbReference type="SUPFAM" id="SSF53383">
    <property type="entry name" value="PLP-dependent transferases"/>
    <property type="match status" value="1"/>
</dbReference>